<dbReference type="InterPro" id="IPR012338">
    <property type="entry name" value="Beta-lactam/transpept-like"/>
</dbReference>
<gene>
    <name evidence="3" type="ORF">EDD80_102178</name>
</gene>
<keyword evidence="1" id="KW-0732">Signal</keyword>
<feature type="signal peptide" evidence="1">
    <location>
        <begin position="1"/>
        <end position="31"/>
    </location>
</feature>
<evidence type="ECO:0000259" key="2">
    <source>
        <dbReference type="Pfam" id="PF00144"/>
    </source>
</evidence>
<protein>
    <submittedName>
        <fullName evidence="3">CubicO group peptidase (Beta-lactamase class C family)</fullName>
    </submittedName>
</protein>
<dbReference type="PANTHER" id="PTHR46825">
    <property type="entry name" value="D-ALANYL-D-ALANINE-CARBOXYPEPTIDASE/ENDOPEPTIDASE AMPH"/>
    <property type="match status" value="1"/>
</dbReference>
<keyword evidence="4" id="KW-1185">Reference proteome</keyword>
<dbReference type="InterPro" id="IPR050491">
    <property type="entry name" value="AmpC-like"/>
</dbReference>
<dbReference type="Pfam" id="PF00144">
    <property type="entry name" value="Beta-lactamase"/>
    <property type="match status" value="1"/>
</dbReference>
<dbReference type="EMBL" id="SMAD01000002">
    <property type="protein sequence ID" value="TCS88987.1"/>
    <property type="molecule type" value="Genomic_DNA"/>
</dbReference>
<sequence length="490" mass="54083">MPGRHHHSAYMKSSLSAVLLLLLQFAGGRLAAQVAENDPAAKLAAKVDGLFAGIDAANDPGAAVMVVRNGDVLLRRCYGLANLEHRAPITSSTVFDIASLSKQFAGMAISMLVEEGRISLEDDIRKYIPELPDFGHTITVGHLVHHTSGIRDWPGTLALAGSRMDDVITFEQILNMAYHQQGLNFPPGSEYTYSNTGYNLLAELVARVSGKTFREWTHERIFQPLGMKSTHFHDDPSEMVPGKAYGYHRQGNGKFLAIHNGLTALGSSSLYTSIDDLAKWVMNFSEPEVGGKRVIERMFRQGSLNNGKQISYAFGLVAGQYRGLKILDHSGSWASFNTFLLHFPEQGFSVVVLMNYSPANPGRLAYNIADLYLDGQLEPQKTPVKQERAAEPAAYPAPDAAALQEFGGRYKSGELEAVYTIVPAEGKLMARHRRHGEIALRPVAKDTFQGAAWFMQTVEFTRDEAGNISGFLVSHQRCRNQRFEKQARLE</sequence>
<organism evidence="3 4">
    <name type="scientific">Anseongella ginsenosidimutans</name>
    <dbReference type="NCBI Taxonomy" id="496056"/>
    <lineage>
        <taxon>Bacteria</taxon>
        <taxon>Pseudomonadati</taxon>
        <taxon>Bacteroidota</taxon>
        <taxon>Sphingobacteriia</taxon>
        <taxon>Sphingobacteriales</taxon>
        <taxon>Sphingobacteriaceae</taxon>
        <taxon>Anseongella</taxon>
    </lineage>
</organism>
<accession>A0A4R3KUB6</accession>
<dbReference type="AlphaFoldDB" id="A0A4R3KUB6"/>
<dbReference type="SUPFAM" id="SSF56601">
    <property type="entry name" value="beta-lactamase/transpeptidase-like"/>
    <property type="match status" value="1"/>
</dbReference>
<comment type="caution">
    <text evidence="3">The sequence shown here is derived from an EMBL/GenBank/DDBJ whole genome shotgun (WGS) entry which is preliminary data.</text>
</comment>
<name>A0A4R3KUB6_9SPHI</name>
<evidence type="ECO:0000313" key="4">
    <source>
        <dbReference type="Proteomes" id="UP000295807"/>
    </source>
</evidence>
<dbReference type="Proteomes" id="UP000295807">
    <property type="component" value="Unassembled WGS sequence"/>
</dbReference>
<evidence type="ECO:0000313" key="3">
    <source>
        <dbReference type="EMBL" id="TCS88987.1"/>
    </source>
</evidence>
<proteinExistence type="predicted"/>
<dbReference type="Gene3D" id="3.40.710.10">
    <property type="entry name" value="DD-peptidase/beta-lactamase superfamily"/>
    <property type="match status" value="1"/>
</dbReference>
<dbReference type="InterPro" id="IPR001466">
    <property type="entry name" value="Beta-lactam-related"/>
</dbReference>
<reference evidence="3 4" key="1">
    <citation type="submission" date="2019-03" db="EMBL/GenBank/DDBJ databases">
        <title>Genomic Encyclopedia of Type Strains, Phase IV (KMG-IV): sequencing the most valuable type-strain genomes for metagenomic binning, comparative biology and taxonomic classification.</title>
        <authorList>
            <person name="Goeker M."/>
        </authorList>
    </citation>
    <scope>NUCLEOTIDE SEQUENCE [LARGE SCALE GENOMIC DNA]</scope>
    <source>
        <strain evidence="3 4">DSM 21100</strain>
    </source>
</reference>
<feature type="chain" id="PRO_5020359187" evidence="1">
    <location>
        <begin position="32"/>
        <end position="490"/>
    </location>
</feature>
<evidence type="ECO:0000256" key="1">
    <source>
        <dbReference type="SAM" id="SignalP"/>
    </source>
</evidence>
<feature type="domain" description="Beta-lactamase-related" evidence="2">
    <location>
        <begin position="56"/>
        <end position="366"/>
    </location>
</feature>
<dbReference type="OrthoDB" id="9793489at2"/>
<dbReference type="PANTHER" id="PTHR46825:SF9">
    <property type="entry name" value="BETA-LACTAMASE-RELATED DOMAIN-CONTAINING PROTEIN"/>
    <property type="match status" value="1"/>
</dbReference>